<sequence length="43" mass="4858">MCDFPFAKGIYGIHIAPAIFMALMSFQKLNFRPSLKQLAQKPS</sequence>
<evidence type="ECO:0000313" key="2">
    <source>
        <dbReference type="EMBL" id="KAF7817943.1"/>
    </source>
</evidence>
<evidence type="ECO:0000256" key="1">
    <source>
        <dbReference type="SAM" id="Phobius"/>
    </source>
</evidence>
<keyword evidence="1" id="KW-0812">Transmembrane</keyword>
<keyword evidence="3" id="KW-1185">Reference proteome</keyword>
<gene>
    <name evidence="2" type="ORF">G2W53_023398</name>
</gene>
<keyword evidence="1" id="KW-1133">Transmembrane helix</keyword>
<name>A0A834T927_9FABA</name>
<evidence type="ECO:0000313" key="3">
    <source>
        <dbReference type="Proteomes" id="UP000634136"/>
    </source>
</evidence>
<proteinExistence type="predicted"/>
<dbReference type="Proteomes" id="UP000634136">
    <property type="component" value="Unassembled WGS sequence"/>
</dbReference>
<protein>
    <submittedName>
        <fullName evidence="2">Uncharacterized protein</fullName>
    </submittedName>
</protein>
<comment type="caution">
    <text evidence="2">The sequence shown here is derived from an EMBL/GenBank/DDBJ whole genome shotgun (WGS) entry which is preliminary data.</text>
</comment>
<accession>A0A834T927</accession>
<dbReference type="EMBL" id="JAAIUW010000008">
    <property type="protein sequence ID" value="KAF7817943.1"/>
    <property type="molecule type" value="Genomic_DNA"/>
</dbReference>
<feature type="transmembrane region" description="Helical" evidence="1">
    <location>
        <begin position="6"/>
        <end position="26"/>
    </location>
</feature>
<organism evidence="2 3">
    <name type="scientific">Senna tora</name>
    <dbReference type="NCBI Taxonomy" id="362788"/>
    <lineage>
        <taxon>Eukaryota</taxon>
        <taxon>Viridiplantae</taxon>
        <taxon>Streptophyta</taxon>
        <taxon>Embryophyta</taxon>
        <taxon>Tracheophyta</taxon>
        <taxon>Spermatophyta</taxon>
        <taxon>Magnoliopsida</taxon>
        <taxon>eudicotyledons</taxon>
        <taxon>Gunneridae</taxon>
        <taxon>Pentapetalae</taxon>
        <taxon>rosids</taxon>
        <taxon>fabids</taxon>
        <taxon>Fabales</taxon>
        <taxon>Fabaceae</taxon>
        <taxon>Caesalpinioideae</taxon>
        <taxon>Cassia clade</taxon>
        <taxon>Senna</taxon>
    </lineage>
</organism>
<reference evidence="2" key="1">
    <citation type="submission" date="2020-09" db="EMBL/GenBank/DDBJ databases">
        <title>Genome-Enabled Discovery of Anthraquinone Biosynthesis in Senna tora.</title>
        <authorList>
            <person name="Kang S.-H."/>
            <person name="Pandey R.P."/>
            <person name="Lee C.-M."/>
            <person name="Sim J.-S."/>
            <person name="Jeong J.-T."/>
            <person name="Choi B.-S."/>
            <person name="Jung M."/>
            <person name="Ginzburg D."/>
            <person name="Zhao K."/>
            <person name="Won S.Y."/>
            <person name="Oh T.-J."/>
            <person name="Yu Y."/>
            <person name="Kim N.-H."/>
            <person name="Lee O.R."/>
            <person name="Lee T.-H."/>
            <person name="Bashyal P."/>
            <person name="Kim T.-S."/>
            <person name="Lee W.-H."/>
            <person name="Kawkins C."/>
            <person name="Kim C.-K."/>
            <person name="Kim J.S."/>
            <person name="Ahn B.O."/>
            <person name="Rhee S.Y."/>
            <person name="Sohng J.K."/>
        </authorList>
    </citation>
    <scope>NUCLEOTIDE SEQUENCE</scope>
    <source>
        <tissue evidence="2">Leaf</tissue>
    </source>
</reference>
<keyword evidence="1" id="KW-0472">Membrane</keyword>
<dbReference type="AlphaFoldDB" id="A0A834T927"/>